<evidence type="ECO:0000313" key="11">
    <source>
        <dbReference type="Proteomes" id="UP000604046"/>
    </source>
</evidence>
<evidence type="ECO:0000256" key="1">
    <source>
        <dbReference type="ARBA" id="ARBA00012352"/>
    </source>
</evidence>
<evidence type="ECO:0000256" key="6">
    <source>
        <dbReference type="ARBA" id="ARBA00032316"/>
    </source>
</evidence>
<comment type="caution">
    <text evidence="10">The sequence shown here is derived from an EMBL/GenBank/DDBJ whole genome shotgun (WGS) entry which is preliminary data.</text>
</comment>
<dbReference type="EC" id="2.3.1.176" evidence="1"/>
<evidence type="ECO:0000313" key="10">
    <source>
        <dbReference type="EMBL" id="CAE7247397.1"/>
    </source>
</evidence>
<feature type="domain" description="Thiolase N-terminal" evidence="8">
    <location>
        <begin position="3254"/>
        <end position="3459"/>
    </location>
</feature>
<proteinExistence type="predicted"/>
<dbReference type="Gene3D" id="3.60.10.10">
    <property type="entry name" value="Endonuclease/exonuclease/phosphatase"/>
    <property type="match status" value="1"/>
</dbReference>
<dbReference type="Pfam" id="PF22691">
    <property type="entry name" value="Thiolase_C_1"/>
    <property type="match status" value="1"/>
</dbReference>
<protein>
    <recommendedName>
        <fullName evidence="1">propanoyl-CoA C-acyltransferase</fullName>
        <ecNumber evidence="1">2.3.1.176</ecNumber>
    </recommendedName>
    <alternativeName>
        <fullName evidence="6">Propanoyl-CoA C-acyltransferase</fullName>
    </alternativeName>
</protein>
<dbReference type="EMBL" id="CAJNDS010001112">
    <property type="protein sequence ID" value="CAE7247397.1"/>
    <property type="molecule type" value="Genomic_DNA"/>
</dbReference>
<dbReference type="InterPro" id="IPR020613">
    <property type="entry name" value="Thiolase_CS"/>
</dbReference>
<dbReference type="SUPFAM" id="SSF53901">
    <property type="entry name" value="Thiolase-like"/>
    <property type="match status" value="1"/>
</dbReference>
<dbReference type="Proteomes" id="UP000604046">
    <property type="component" value="Unassembled WGS sequence"/>
</dbReference>
<dbReference type="InterPro" id="IPR020616">
    <property type="entry name" value="Thiolase_N"/>
</dbReference>
<organism evidence="10 11">
    <name type="scientific">Symbiodinium natans</name>
    <dbReference type="NCBI Taxonomy" id="878477"/>
    <lineage>
        <taxon>Eukaryota</taxon>
        <taxon>Sar</taxon>
        <taxon>Alveolata</taxon>
        <taxon>Dinophyceae</taxon>
        <taxon>Suessiales</taxon>
        <taxon>Symbiodiniaceae</taxon>
        <taxon>Symbiodinium</taxon>
    </lineage>
</organism>
<evidence type="ECO:0000256" key="3">
    <source>
        <dbReference type="ARBA" id="ARBA00022679"/>
    </source>
</evidence>
<dbReference type="CDD" id="cd00829">
    <property type="entry name" value="SCP-x_thiolase"/>
    <property type="match status" value="1"/>
</dbReference>
<dbReference type="InterPro" id="IPR055140">
    <property type="entry name" value="Thiolase_C_2"/>
</dbReference>
<evidence type="ECO:0000259" key="9">
    <source>
        <dbReference type="Pfam" id="PF22691"/>
    </source>
</evidence>
<evidence type="ECO:0000256" key="5">
    <source>
        <dbReference type="ARBA" id="ARBA00023121"/>
    </source>
</evidence>
<dbReference type="GO" id="GO:0008289">
    <property type="term" value="F:lipid binding"/>
    <property type="evidence" value="ECO:0007669"/>
    <property type="project" value="UniProtKB-KW"/>
</dbReference>
<dbReference type="GO" id="GO:0006869">
    <property type="term" value="P:lipid transport"/>
    <property type="evidence" value="ECO:0007669"/>
    <property type="project" value="UniProtKB-KW"/>
</dbReference>
<feature type="region of interest" description="Disordered" evidence="7">
    <location>
        <begin position="1034"/>
        <end position="1058"/>
    </location>
</feature>
<keyword evidence="11" id="KW-1185">Reference proteome</keyword>
<keyword evidence="4" id="KW-0445">Lipid transport</keyword>
<dbReference type="OrthoDB" id="542135at2759"/>
<gene>
    <name evidence="10" type="ORF">SNAT2548_LOCUS11840</name>
</gene>
<sequence>MAQVYGLCMQFEVRVPPYVAHNPFENADLRLPVEEEETNCSQEHDSVEGDSGVHMDSLAAVVAPARRDCACLQLGTMPNIRGRRVHFFDDQAEVCTVYKARQAMYRHVAERHKAQVGQLYSVQYNKEGHIKVPCARLVSRGIEPTAECGHCQLHTGIAWPSPEPRNRRGHGSPPWTHALAKERPDLVLTTTRIGHAGASSEWPSRAAQGQLLFISAQGSAQRADTPSCPDTTASIKVWLPVPETAIEAFLRSHPDQDQYAFFDTHDNVRWRRIEEAWGIREVVQDAIRHTLVQPVTEVSILQRPLPDLPVVQLVLHSANLPLGWRTVPVDLRPAGFDLCTLGMQDDVSAFEAALRAAQFCRTPHALSHDVARLRWNFAPPGVDVTDPFRPGILMLEPAILCVRAPFGELSAPSEQQTPQTSLNTYSSSGTSSEAATLDCAFECVTRDRDENEQEMTVAFHSAGQHPWIVTVSKLLTPEELAALVARRMADRTGIKGWRTHCLWRQPVVRDVDSHCIVSPSEARGAAGPQGFLADFRRIFGPDIRNIAVLHTLLNTPQSADAMCEKARQKLSEWGLAQPPTEFCITTARNGALLVPEAEEVCLVTDTVATAVNFPGLLQSMLRTTAAAQPRVGGFVTQDSPIMSHCPVPTTTSTTTEVLEELPHVVEQLPPRTHLLVRLGVVGRGVFTAEFEGNPPAEVILARVWAIALGQEATQGLSAVRMTPCQPPNRVSHREILLFAAEAPGLARPPQSISVWVDFRPQGMLSFVNLPVDQSPDTLLSAYPGAKGLYVNGRKWEQGTRLEHGDYLGVSLVPQAPDIRPNDYFVQRLAGLGALLLPLPVPTAAFFETTTSLELDAQIAQHAWHDAVNTRLEQLGLSRPDGSFHFVVVGPGVSAVGAIRREQWDLQAVADWTSRFVLSTLGRFGQGSRFSLFDTEGTVAARRLLVIVPLALDPLREYVRVHLSEESVVAFQLPHSELPSVTACLAPIDDPSARPVPGRAWYGPIFPSTELHPFVNFGGPRVRWRRWQAADGAQEARQRESLHRLSHEHAGAAGHERPRPGLFYFDSAEQEVPGGTTTATTLRPTTSTTTNMLAPGQPVVFLVTGSAIAGQQLVGTDVDSVIDALGDLVAAHITQQRAPWQGQIRLAQAHPGRNHDFREIIFVWFPMDLHVHVIVDARPVGGGLGHASVDTDVDVAALLPDRLRTAGTVAYINGVPSHLFADYLQDGDYVHFADDRPIIPAYPRAALFRRWPGLSVFALDVPTVEMFPLPVEQEAALEHIMGFLRDACDARQTLLGHHLPFAQPALVMSRIRGELLIYVPCRIPATSGQVAEALALLPEWQDASRIQDTGMLSGDAPIFLARDVYESRQTWHIIPVPYMLRLFTLWPVNEEVLRQTEDLPAPPHLRVSRQPTPSHGHVHFFHHRTTEGLSMLQLHARITSISSEPGTAGAGVTYAGHQAPAQAVCEQRLTAKQNALAMGVSSGCRADHFGASRPEELQLKPDDLDLVVDRVYLAAARTMAGPAGPEDERYTVFDTAAQIQIRTYRRDQRIEWLLADILRHAPRTVRVIQRLTVPVYGYPEPQFVLTAVAAPTGWQAVPVDCRSLGLGVCTVELQPLTGWREIGLSLRVTRPDLPSCQQTGEAFLEALADARLILRDAYRPQTDPIRAQLDQLQWLFVAERPPVPPVPSASDSDDRTVEQRKEQQGHSSLLQPGNPVQGGVVAAACDLIAPAPRISPSGQTLPIPTPLGRRCIDATHGIRPSKTVDSEPRKILHLATLLPEPEPGWLHGVNSDMLEHALEAHSLSRLHTHFWDVTGITLPVLALWSSLPAWDEHSPVSALYIFTDGSYCPNTETAAWAVVVVALQQTHIVKAATVPQPWQQPTPFVLCRLKTRLFEGLLDSLSRRLRTDNAGCLFNETADNIAKAIARHQTEFALAPASDALYFAAREGLLERVWLLGQDPTLQKQLPFCNSAGEWLRASTERPATTQPTEFATFGTGEANTTVAVKLPMRILQYNCLSSKGDLARELLRRGLERHKVTVAGIQETRTPASGIARIGSFWVLQAPCDSKGVGGCQLWLTADRIEGGTASWNRESFSIVAAEPQILVCTAQLGTLHFVLVSAHAPIASATEETRGSFWKGLSARLNSLPAHFIPLICIDANARFEADRETPLARDAVPANSNATALAAFCDRHGLATTAQFGTDGTRLFSWRSPNGALSLIDYVAVPAEWEGRLSTSTVTTLNDLHAGKDHYPILTTCTVHLDVAQEKMRYRIRQQQLDTEEGRQAVQAAFRTIPAVPWHIDPTSHVAIVQRHLRTFLEQHLPVARKGPRHPAFSEMTFTLVQQARHCRCVVRTLKGRVRRATLKAIFDAMRCRTAQGHGQPEGTRRPFLPHAFRALRRSLLQWQGKQHAHEWSLNLNAQFDKAEFLRAEMQSARDTGTAAFAHRIRSILRTGRKFKVPPLLPALVTEQGTCRSPQAVRLALGNFYAQAERAQRVEPQEFMLHGGSGRTCATDAVDSQEVPTIVDLASAYSQMAAGKAPGLSGIPADVYRLAPQAAAMATWPILAKALARGSHPLQWKGGLAHSIPKGSKDPTCCASWRSIMLLEAEAKAVQRAFRPKLLRVFCGSKPFDQFGGVPGCPLTLPAFLARSHLAALKARGQCGGILFLDCTAAYYSVIREVLAAPADKFPKPGWVKERAEQLFADQIEKEAFAERLRNGPILGQRHVPAELRRYVEGLFEQSWFTTDREGAALWQTHSGTSPGSPIADTLFGILFSPFLQSLQRALAEAGLAAFVCRSERADVRSCEQGLPSSPTWADDVAILFSASEPEATPRALAEVARLAEELVQGIGLRFNYGPGKTEAILAMRGKHSLAARRALLSQDNPHVQVRTTYGHTFQVRVVESYVHLGSVLQADCHEFPNLRHRNALMQEAWQPLRRKVLNNPFVTRVEKKRLVSERVFSKYLFGAGLWRLETEHEKQAALEPLSQVLRGALRPILGISMRGYNAEQAAAMLELPTPQEQLLVEQARSLMEASVITAEAVWQAVSADSVWLEQARCALAQTVKTGPGTPFEAGFFADTDLGGLLQALRCQRKHVGNQVRRFMRAQVAARAERGRLMVQAHSSEVQYVPRPRVPATPCADEGWMCAQCGIVCDTPRLLALHRWHRHKARSEASVVAHGTRCEVCGVEFWEQFRLREHLRQQVRCRQVYVHGDQAAARNGVPSRHQHGWYLAGGHVTPFVGKGNPNFQKGVKGLKEYFVESIQGAFRQTGAKPEAIDRVYVGNFAGELFNSQGHLGAAVAAAHPALLHRPSMRVEAACASGGLACAEAVRAVCAGDDVVLAVGVEVQTEADSRTGGTYLARAADFKRQSGIDDFTFPALFARRAKAYLEKYPDVKMADLAAVGVKAYSNGNKNPLAHMHTVQLPMEKAVAGPEFLKNEDLKPFVRATHCSQVSDGGAAAIFVSEEGLQKCGLSKHQAVEIVATDYGAGDLWSDPADLAVMDTTKAVVSRMLAAAGVKPSDVDVAEVHDCFAIAEILMYEAIGLAEPGKGTELVKSGATCLDGKIPVNTGGGLISFGHPVGATGVKQVLEIYRQMKGLCGDYQKEWATATMWAFPK</sequence>
<feature type="region of interest" description="Disordered" evidence="7">
    <location>
        <begin position="1682"/>
        <end position="1714"/>
    </location>
</feature>
<evidence type="ECO:0000256" key="4">
    <source>
        <dbReference type="ARBA" id="ARBA00023055"/>
    </source>
</evidence>
<name>A0A812LV62_9DINO</name>
<dbReference type="PANTHER" id="PTHR42870">
    <property type="entry name" value="ACETYL-COA C-ACETYLTRANSFERASE"/>
    <property type="match status" value="1"/>
</dbReference>
<dbReference type="GO" id="GO:0016747">
    <property type="term" value="F:acyltransferase activity, transferring groups other than amino-acyl groups"/>
    <property type="evidence" value="ECO:0007669"/>
    <property type="project" value="InterPro"/>
</dbReference>
<evidence type="ECO:0000256" key="7">
    <source>
        <dbReference type="SAM" id="MobiDB-lite"/>
    </source>
</evidence>
<dbReference type="PROSITE" id="PS00737">
    <property type="entry name" value="THIOLASE_2"/>
    <property type="match status" value="1"/>
</dbReference>
<dbReference type="InterPro" id="IPR036691">
    <property type="entry name" value="Endo/exonu/phosph_ase_sf"/>
</dbReference>
<keyword evidence="3" id="KW-0808">Transferase</keyword>
<evidence type="ECO:0000259" key="8">
    <source>
        <dbReference type="Pfam" id="PF00108"/>
    </source>
</evidence>
<feature type="domain" description="Thiolase C-terminal" evidence="9">
    <location>
        <begin position="3489"/>
        <end position="3600"/>
    </location>
</feature>
<evidence type="ECO:0000256" key="2">
    <source>
        <dbReference type="ARBA" id="ARBA00022448"/>
    </source>
</evidence>
<keyword evidence="2" id="KW-0813">Transport</keyword>
<reference evidence="10" key="1">
    <citation type="submission" date="2021-02" db="EMBL/GenBank/DDBJ databases">
        <authorList>
            <person name="Dougan E. K."/>
            <person name="Rhodes N."/>
            <person name="Thang M."/>
            <person name="Chan C."/>
        </authorList>
    </citation>
    <scope>NUCLEOTIDE SEQUENCE</scope>
</reference>
<feature type="compositionally biased region" description="Basic and acidic residues" evidence="7">
    <location>
        <begin position="1691"/>
        <end position="1703"/>
    </location>
</feature>
<keyword evidence="5" id="KW-0446">Lipid-binding</keyword>
<accession>A0A812LV62</accession>
<dbReference type="InterPro" id="IPR016039">
    <property type="entry name" value="Thiolase-like"/>
</dbReference>
<dbReference type="PANTHER" id="PTHR42870:SF1">
    <property type="entry name" value="NON-SPECIFIC LIPID-TRANSFER PROTEIN-LIKE 2"/>
    <property type="match status" value="1"/>
</dbReference>
<dbReference type="SUPFAM" id="SSF56219">
    <property type="entry name" value="DNase I-like"/>
    <property type="match status" value="1"/>
</dbReference>
<dbReference type="Pfam" id="PF00108">
    <property type="entry name" value="Thiolase_N"/>
    <property type="match status" value="1"/>
</dbReference>
<dbReference type="Gene3D" id="3.40.47.10">
    <property type="match status" value="1"/>
</dbReference>